<dbReference type="SUPFAM" id="SSF51735">
    <property type="entry name" value="NAD(P)-binding Rossmann-fold domains"/>
    <property type="match status" value="1"/>
</dbReference>
<feature type="domain" description="Ketoreductase" evidence="6">
    <location>
        <begin position="13"/>
        <end position="193"/>
    </location>
</feature>
<dbReference type="InterPro" id="IPR050259">
    <property type="entry name" value="SDR"/>
</dbReference>
<evidence type="ECO:0000256" key="4">
    <source>
        <dbReference type="ARBA" id="ARBA00040781"/>
    </source>
</evidence>
<dbReference type="InterPro" id="IPR036291">
    <property type="entry name" value="NAD(P)-bd_dom_sf"/>
</dbReference>
<dbReference type="InterPro" id="IPR002347">
    <property type="entry name" value="SDR_fam"/>
</dbReference>
<dbReference type="SMART" id="SM00822">
    <property type="entry name" value="PKS_KR"/>
    <property type="match status" value="1"/>
</dbReference>
<keyword evidence="3" id="KW-0964">Secreted</keyword>
<comment type="subcellular location">
    <subcellularLocation>
        <location evidence="1">Secreted</location>
        <location evidence="1">Cell wall</location>
    </subcellularLocation>
</comment>
<evidence type="ECO:0000256" key="3">
    <source>
        <dbReference type="ARBA" id="ARBA00022512"/>
    </source>
</evidence>
<evidence type="ECO:0000313" key="8">
    <source>
        <dbReference type="Proteomes" id="UP001336020"/>
    </source>
</evidence>
<name>A0ABU7LBT9_9NOCA</name>
<gene>
    <name evidence="7" type="ORF">Q7514_15950</name>
</gene>
<dbReference type="Gene3D" id="3.40.50.720">
    <property type="entry name" value="NAD(P)-binding Rossmann-like Domain"/>
    <property type="match status" value="1"/>
</dbReference>
<protein>
    <recommendedName>
        <fullName evidence="4">3-oxoacyl-[acyl-carrier-protein] reductase MabA</fullName>
    </recommendedName>
</protein>
<evidence type="ECO:0000256" key="2">
    <source>
        <dbReference type="ARBA" id="ARBA00006484"/>
    </source>
</evidence>
<evidence type="ECO:0000313" key="7">
    <source>
        <dbReference type="EMBL" id="MEE2059015.1"/>
    </source>
</evidence>
<dbReference type="Pfam" id="PF13561">
    <property type="entry name" value="adh_short_C2"/>
    <property type="match status" value="1"/>
</dbReference>
<dbReference type="PANTHER" id="PTHR42879:SF2">
    <property type="entry name" value="3-OXOACYL-[ACYL-CARRIER-PROTEIN] REDUCTASE FABG"/>
    <property type="match status" value="1"/>
</dbReference>
<reference evidence="7 8" key="1">
    <citation type="submission" date="2023-07" db="EMBL/GenBank/DDBJ databases">
        <authorList>
            <person name="Girao M."/>
            <person name="Carvalho M.F."/>
        </authorList>
    </citation>
    <scope>NUCLEOTIDE SEQUENCE [LARGE SCALE GENOMIC DNA]</scope>
    <source>
        <strain evidence="7 8">YIM65754</strain>
    </source>
</reference>
<dbReference type="RefSeq" id="WP_330134243.1">
    <property type="nucleotide sequence ID" value="NZ_JAUTXY010000006.1"/>
</dbReference>
<dbReference type="EMBL" id="JAUTXY010000006">
    <property type="protein sequence ID" value="MEE2059015.1"/>
    <property type="molecule type" value="Genomic_DNA"/>
</dbReference>
<dbReference type="PANTHER" id="PTHR42879">
    <property type="entry name" value="3-OXOACYL-(ACYL-CARRIER-PROTEIN) REDUCTASE"/>
    <property type="match status" value="1"/>
</dbReference>
<dbReference type="InterPro" id="IPR057326">
    <property type="entry name" value="KR_dom"/>
</dbReference>
<keyword evidence="8" id="KW-1185">Reference proteome</keyword>
<evidence type="ECO:0000256" key="5">
    <source>
        <dbReference type="ARBA" id="ARBA00047400"/>
    </source>
</evidence>
<sequence length="262" mass="27344">MTAETRLRPLEGRAALVTGAARNVGRAIALRLAAEGARVVVNTRSDADAANSVVAEIEAAGGEAIVAVGDITDAQSVSSMVTDARNAVGPITIVVCNAAVRSSARIREIDIHEWDTTIRTTLYGAFYCVKTCLGDMTDEGFGRIIAISGDGPHQGMPGHAHVGAAKLGLEGLMRGLATELGPDGITVNTVSPGIVATTREFTSELHRERLQEQIATSLSGNPLGRAIEVDEIADLVTYLASPRARFVSGQTIHANGGGYHGY</sequence>
<keyword evidence="3" id="KW-0134">Cell wall</keyword>
<evidence type="ECO:0000256" key="1">
    <source>
        <dbReference type="ARBA" id="ARBA00004191"/>
    </source>
</evidence>
<evidence type="ECO:0000259" key="6">
    <source>
        <dbReference type="SMART" id="SM00822"/>
    </source>
</evidence>
<organism evidence="7 8">
    <name type="scientific">Rhodococcus artemisiae</name>
    <dbReference type="NCBI Taxonomy" id="714159"/>
    <lineage>
        <taxon>Bacteria</taxon>
        <taxon>Bacillati</taxon>
        <taxon>Actinomycetota</taxon>
        <taxon>Actinomycetes</taxon>
        <taxon>Mycobacteriales</taxon>
        <taxon>Nocardiaceae</taxon>
        <taxon>Rhodococcus</taxon>
    </lineage>
</organism>
<comment type="similarity">
    <text evidence="2">Belongs to the short-chain dehydrogenases/reductases (SDR) family.</text>
</comment>
<comment type="caution">
    <text evidence="7">The sequence shown here is derived from an EMBL/GenBank/DDBJ whole genome shotgun (WGS) entry which is preliminary data.</text>
</comment>
<comment type="catalytic activity">
    <reaction evidence="5">
        <text>a (3R)-hydroxyacyl-[ACP] + NADP(+) = a 3-oxoacyl-[ACP] + NADPH + H(+)</text>
        <dbReference type="Rhea" id="RHEA:17397"/>
        <dbReference type="Rhea" id="RHEA-COMP:9916"/>
        <dbReference type="Rhea" id="RHEA-COMP:9945"/>
        <dbReference type="ChEBI" id="CHEBI:15378"/>
        <dbReference type="ChEBI" id="CHEBI:57783"/>
        <dbReference type="ChEBI" id="CHEBI:58349"/>
        <dbReference type="ChEBI" id="CHEBI:78776"/>
        <dbReference type="ChEBI" id="CHEBI:78827"/>
        <dbReference type="EC" id="1.1.1.100"/>
    </reaction>
    <physiologicalReaction direction="right-to-left" evidence="5">
        <dbReference type="Rhea" id="RHEA:17399"/>
    </physiologicalReaction>
</comment>
<dbReference type="PRINTS" id="PR00081">
    <property type="entry name" value="GDHRDH"/>
</dbReference>
<accession>A0ABU7LBT9</accession>
<proteinExistence type="inferred from homology"/>
<dbReference type="Proteomes" id="UP001336020">
    <property type="component" value="Unassembled WGS sequence"/>
</dbReference>